<name>A0A8S5QD22_9CAUD</name>
<feature type="compositionally biased region" description="Basic and acidic residues" evidence="1">
    <location>
        <begin position="31"/>
        <end position="40"/>
    </location>
</feature>
<sequence length="46" mass="5119">MNSRYGNIDGVMTLTNNPLAIDNAKGTIGRHAKDSKEHPQRLRKAQ</sequence>
<accession>A0A8S5QD22</accession>
<organism evidence="2">
    <name type="scientific">Podoviridae sp. ctn7K25</name>
    <dbReference type="NCBI Taxonomy" id="2825273"/>
    <lineage>
        <taxon>Viruses</taxon>
        <taxon>Duplodnaviria</taxon>
        <taxon>Heunggongvirae</taxon>
        <taxon>Uroviricota</taxon>
        <taxon>Caudoviricetes</taxon>
    </lineage>
</organism>
<evidence type="ECO:0000256" key="1">
    <source>
        <dbReference type="SAM" id="MobiDB-lite"/>
    </source>
</evidence>
<proteinExistence type="predicted"/>
<evidence type="ECO:0000313" key="2">
    <source>
        <dbReference type="EMBL" id="DAE16669.1"/>
    </source>
</evidence>
<feature type="region of interest" description="Disordered" evidence="1">
    <location>
        <begin position="25"/>
        <end position="46"/>
    </location>
</feature>
<protein>
    <submittedName>
        <fullName evidence="2">Uncharacterized protein</fullName>
    </submittedName>
</protein>
<dbReference type="EMBL" id="BK015629">
    <property type="protein sequence ID" value="DAE16669.1"/>
    <property type="molecule type" value="Genomic_DNA"/>
</dbReference>
<reference evidence="2" key="1">
    <citation type="journal article" date="2021" name="Proc. Natl. Acad. Sci. U.S.A.">
        <title>A Catalog of Tens of Thousands of Viruses from Human Metagenomes Reveals Hidden Associations with Chronic Diseases.</title>
        <authorList>
            <person name="Tisza M.J."/>
            <person name="Buck C.B."/>
        </authorList>
    </citation>
    <scope>NUCLEOTIDE SEQUENCE</scope>
    <source>
        <strain evidence="2">Ctn7K25</strain>
    </source>
</reference>